<dbReference type="SUPFAM" id="SSF110921">
    <property type="entry name" value="2-isopropylmalate synthase LeuA, allosteric (dimerisation) domain"/>
    <property type="match status" value="1"/>
</dbReference>
<accession>A0A662DK45</accession>
<dbReference type="EMBL" id="QMQB01000027">
    <property type="protein sequence ID" value="RLE14671.1"/>
    <property type="molecule type" value="Genomic_DNA"/>
</dbReference>
<evidence type="ECO:0000256" key="2">
    <source>
        <dbReference type="ARBA" id="ARBA00006154"/>
    </source>
</evidence>
<dbReference type="GO" id="GO:0009098">
    <property type="term" value="P:L-leucine biosynthetic process"/>
    <property type="evidence" value="ECO:0007669"/>
    <property type="project" value="InterPro"/>
</dbReference>
<name>A0A662DK45_UNCAE</name>
<dbReference type="UniPathway" id="UPA00047">
    <property type="reaction ID" value="UER00066"/>
</dbReference>
<keyword evidence="4" id="KW-0412">Isoleucine biosynthesis</keyword>
<dbReference type="PANTHER" id="PTHR43538">
    <property type="entry name" value="ALPHA-IPM SYNTHASE/HOMOCITRATE SYNTHASE"/>
    <property type="match status" value="1"/>
</dbReference>
<dbReference type="CDD" id="cd07941">
    <property type="entry name" value="DRE_TIM_LeuA3"/>
    <property type="match status" value="1"/>
</dbReference>
<dbReference type="EC" id="2.3.3.21" evidence="8"/>
<dbReference type="InterPro" id="IPR013709">
    <property type="entry name" value="2-isopropylmalate_synth_dimer"/>
</dbReference>
<evidence type="ECO:0000256" key="9">
    <source>
        <dbReference type="RuleBase" id="RU003523"/>
    </source>
</evidence>
<dbReference type="GO" id="GO:0043714">
    <property type="term" value="F:(R)-citramalate synthase activity"/>
    <property type="evidence" value="ECO:0007669"/>
    <property type="project" value="UniProtKB-UniRule"/>
</dbReference>
<reference evidence="11 12" key="1">
    <citation type="submission" date="2018-06" db="EMBL/GenBank/DDBJ databases">
        <title>Extensive metabolic versatility and redundancy in microbially diverse, dynamic hydrothermal sediments.</title>
        <authorList>
            <person name="Dombrowski N."/>
            <person name="Teske A."/>
            <person name="Baker B.J."/>
        </authorList>
    </citation>
    <scope>NUCLEOTIDE SEQUENCE [LARGE SCALE GENOMIC DNA]</scope>
    <source>
        <strain evidence="11">B19_G9</strain>
    </source>
</reference>
<protein>
    <recommendedName>
        <fullName evidence="8">Citramalate synthase</fullName>
        <ecNumber evidence="8">2.3.3.21</ecNumber>
    </recommendedName>
</protein>
<dbReference type="Pfam" id="PF08502">
    <property type="entry name" value="LeuA_dimer"/>
    <property type="match status" value="1"/>
</dbReference>
<dbReference type="InterPro" id="IPR054691">
    <property type="entry name" value="LeuA/HCS_post-cat"/>
</dbReference>
<keyword evidence="3" id="KW-0028">Amino-acid biosynthesis</keyword>
<dbReference type="PROSITE" id="PS50991">
    <property type="entry name" value="PYR_CT"/>
    <property type="match status" value="1"/>
</dbReference>
<evidence type="ECO:0000256" key="6">
    <source>
        <dbReference type="ARBA" id="ARBA00023304"/>
    </source>
</evidence>
<dbReference type="SUPFAM" id="SSF51569">
    <property type="entry name" value="Aldolase"/>
    <property type="match status" value="1"/>
</dbReference>
<evidence type="ECO:0000313" key="11">
    <source>
        <dbReference type="EMBL" id="RLE14671.1"/>
    </source>
</evidence>
<proteinExistence type="inferred from homology"/>
<evidence type="ECO:0000259" key="10">
    <source>
        <dbReference type="PROSITE" id="PS50991"/>
    </source>
</evidence>
<gene>
    <name evidence="11" type="ORF">DRI96_01100</name>
</gene>
<evidence type="ECO:0000256" key="3">
    <source>
        <dbReference type="ARBA" id="ARBA00022605"/>
    </source>
</evidence>
<keyword evidence="5 9" id="KW-0808">Transferase</keyword>
<dbReference type="InterPro" id="IPR002034">
    <property type="entry name" value="AIPM/Hcit_synth_CS"/>
</dbReference>
<dbReference type="Pfam" id="PF00682">
    <property type="entry name" value="HMGL-like"/>
    <property type="match status" value="1"/>
</dbReference>
<dbReference type="SMART" id="SM00917">
    <property type="entry name" value="LeuA_dimer"/>
    <property type="match status" value="1"/>
</dbReference>
<comment type="caution">
    <text evidence="11">The sequence shown here is derived from an EMBL/GenBank/DDBJ whole genome shotgun (WGS) entry which is preliminary data.</text>
</comment>
<dbReference type="Proteomes" id="UP000267654">
    <property type="component" value="Unassembled WGS sequence"/>
</dbReference>
<keyword evidence="6" id="KW-0100">Branched-chain amino acid biosynthesis</keyword>
<dbReference type="PANTHER" id="PTHR43538:SF1">
    <property type="entry name" value="(R)-CITRAMALATE SYNTHASE"/>
    <property type="match status" value="1"/>
</dbReference>
<dbReference type="Gene3D" id="1.10.238.260">
    <property type="match status" value="1"/>
</dbReference>
<dbReference type="InterPro" id="IPR005675">
    <property type="entry name" value="Citramal_synthase"/>
</dbReference>
<evidence type="ECO:0000256" key="1">
    <source>
        <dbReference type="ARBA" id="ARBA00004743"/>
    </source>
</evidence>
<dbReference type="InterPro" id="IPR036230">
    <property type="entry name" value="LeuA_allosteric_dom_sf"/>
</dbReference>
<dbReference type="PROSITE" id="PS00815">
    <property type="entry name" value="AIPM_HOMOCIT_SYNTH_1"/>
    <property type="match status" value="1"/>
</dbReference>
<dbReference type="NCBIfam" id="TIGR00977">
    <property type="entry name" value="citramal_synth"/>
    <property type="match status" value="1"/>
</dbReference>
<dbReference type="InterPro" id="IPR000891">
    <property type="entry name" value="PYR_CT"/>
</dbReference>
<dbReference type="Gene3D" id="3.20.20.70">
    <property type="entry name" value="Aldolase class I"/>
    <property type="match status" value="1"/>
</dbReference>
<comment type="catalytic activity">
    <reaction evidence="7">
        <text>pyruvate + acetyl-CoA + H2O = (3R)-citramalate + CoA + H(+)</text>
        <dbReference type="Rhea" id="RHEA:19045"/>
        <dbReference type="ChEBI" id="CHEBI:15361"/>
        <dbReference type="ChEBI" id="CHEBI:15377"/>
        <dbReference type="ChEBI" id="CHEBI:15378"/>
        <dbReference type="ChEBI" id="CHEBI:30934"/>
        <dbReference type="ChEBI" id="CHEBI:57287"/>
        <dbReference type="ChEBI" id="CHEBI:57288"/>
        <dbReference type="EC" id="2.3.3.21"/>
    </reaction>
</comment>
<dbReference type="Pfam" id="PF22617">
    <property type="entry name" value="HCS_D2"/>
    <property type="match status" value="1"/>
</dbReference>
<dbReference type="AlphaFoldDB" id="A0A662DK45"/>
<dbReference type="PROSITE" id="PS00816">
    <property type="entry name" value="AIPM_HOMOCIT_SYNTH_2"/>
    <property type="match status" value="1"/>
</dbReference>
<comment type="similarity">
    <text evidence="2 9">Belongs to the alpha-IPM synthase/homocitrate synthase family.</text>
</comment>
<evidence type="ECO:0000256" key="7">
    <source>
        <dbReference type="ARBA" id="ARBA00048263"/>
    </source>
</evidence>
<evidence type="ECO:0000256" key="8">
    <source>
        <dbReference type="NCBIfam" id="TIGR00977"/>
    </source>
</evidence>
<organism evidence="11 12">
    <name type="scientific">Aerophobetes bacterium</name>
    <dbReference type="NCBI Taxonomy" id="2030807"/>
    <lineage>
        <taxon>Bacteria</taxon>
        <taxon>Candidatus Aerophobota</taxon>
    </lineage>
</organism>
<evidence type="ECO:0000313" key="12">
    <source>
        <dbReference type="Proteomes" id="UP000267654"/>
    </source>
</evidence>
<dbReference type="Gene3D" id="3.30.160.270">
    <property type="match status" value="1"/>
</dbReference>
<sequence>MRIKIYDTTLRDGTQAAGVSFSLLDKLHISQELDKLGFDYIEGGWPGSNPKDMEFFKRVKSIHFNHAKIAAFGSTRRKNIPVEKDSNIISLLEAETPVVTIFGKSWILHVRRALLTDESENLRMIDDSISFLKRKNREVIFDAEHFFDGYKENPDYALKVLKVAESSGADCIVLCDSNGGSMPYEIDQIVRVVKERINCPLGIHAHNDSGVATANTVIAARIGVEQVQGTINGYGERCGNADLCAVIPNLKLKLDVDCISKEGLRSLTRISRLVSELANLVPFEHQPYVGRFAFTHKGGVHASAISREKKTYEHIDPELVGNKRRVIISELAGKSSVIYKLNERGLGVKNPQVLSKRLIEQIKKLENEGYEFEAANGSFELLVKKNTGDYRKLFNIEGFRVIVEKRENGKLVSEATVKLNINGKQVHTVAEGNGPVNALDKALRKALEDDFPQISQMHLSDYKVRILDAGAGTEAKTRVLIESSDKDDRWGTVGVSPNIIEASFKALLDAVEYKLNK</sequence>
<dbReference type="GO" id="GO:0003852">
    <property type="term" value="F:2-isopropylmalate synthase activity"/>
    <property type="evidence" value="ECO:0007669"/>
    <property type="project" value="InterPro"/>
</dbReference>
<evidence type="ECO:0000256" key="4">
    <source>
        <dbReference type="ARBA" id="ARBA00022624"/>
    </source>
</evidence>
<dbReference type="GO" id="GO:0009097">
    <property type="term" value="P:isoleucine biosynthetic process"/>
    <property type="evidence" value="ECO:0007669"/>
    <property type="project" value="UniProtKB-UniRule"/>
</dbReference>
<feature type="domain" description="Pyruvate carboxyltransferase" evidence="10">
    <location>
        <begin position="3"/>
        <end position="265"/>
    </location>
</feature>
<dbReference type="InterPro" id="IPR013785">
    <property type="entry name" value="Aldolase_TIM"/>
</dbReference>
<comment type="pathway">
    <text evidence="1">Amino-acid biosynthesis; L-isoleucine biosynthesis; 2-oxobutanoate from pyruvate: step 1/3.</text>
</comment>
<evidence type="ECO:0000256" key="5">
    <source>
        <dbReference type="ARBA" id="ARBA00022679"/>
    </source>
</evidence>